<dbReference type="InterPro" id="IPR025874">
    <property type="entry name" value="DZR"/>
</dbReference>
<dbReference type="Pfam" id="PF13421">
    <property type="entry name" value="Band_7_1"/>
    <property type="match status" value="1"/>
</dbReference>
<name>A0ABW9XRT1_9BACL</name>
<feature type="domain" description="DZANK-type" evidence="2">
    <location>
        <begin position="327"/>
        <end position="372"/>
    </location>
</feature>
<feature type="domain" description="SPFH" evidence="3">
    <location>
        <begin position="25"/>
        <end position="235"/>
    </location>
</feature>
<dbReference type="PANTHER" id="PTHR37826:SF2">
    <property type="entry name" value="ZINC-RIBBON DOMAIN-CONTAINING PROTEIN"/>
    <property type="match status" value="1"/>
</dbReference>
<evidence type="ECO:0000259" key="2">
    <source>
        <dbReference type="Pfam" id="PF12773"/>
    </source>
</evidence>
<keyword evidence="5" id="KW-1185">Reference proteome</keyword>
<sequence>MGLFSFLKGQFIEVIEWIEDTESLVYRFPAYDNAIKMGAQLTVREGQAAIFLNEGKIADVFFAGRYELSTQNMPVLTALMAWKHAFNSPFKADVYFVNTTLIADQKWGTTNPIIMRDKEFGVVRARGFGNYSYRIVDPAAFMMGILGSHGQFTPDQVTGYFKTMIVSGVTDLVAELAVPIIDLARSYDELGEQAVKKLKPKFTEIGLQLTGLVIENISLPDEVEAMIDRRSSMNIAGDLNQYTKFQAAESMREMANKPDGGMSGFGMEFGASMAMGQMFQQAMNAFDGHGNQQNPAGSAMGGGFSATAPSPAPANPPAAPGGNPAACVSCKHALSADDKFCPECGTARPERKFCPECGKELASGVKFCTGCGTKL</sequence>
<proteinExistence type="predicted"/>
<evidence type="ECO:0000313" key="4">
    <source>
        <dbReference type="EMBL" id="NBD25358.1"/>
    </source>
</evidence>
<dbReference type="Pfam" id="PF12773">
    <property type="entry name" value="DZR"/>
    <property type="match status" value="1"/>
</dbReference>
<organism evidence="4 5">
    <name type="scientific">Paenibacillus glycinis</name>
    <dbReference type="NCBI Taxonomy" id="2697035"/>
    <lineage>
        <taxon>Bacteria</taxon>
        <taxon>Bacillati</taxon>
        <taxon>Bacillota</taxon>
        <taxon>Bacilli</taxon>
        <taxon>Bacillales</taxon>
        <taxon>Paenibacillaceae</taxon>
        <taxon>Paenibacillus</taxon>
    </lineage>
</organism>
<dbReference type="SUPFAM" id="SSF117892">
    <property type="entry name" value="Band 7/SPFH domain"/>
    <property type="match status" value="1"/>
</dbReference>
<reference evidence="4 5" key="1">
    <citation type="submission" date="2020-01" db="EMBL/GenBank/DDBJ databases">
        <title>Paenibacillus soybeanensis sp. nov. isolated from the nodules of soybean (Glycine max(L.) Merr).</title>
        <authorList>
            <person name="Wang H."/>
        </authorList>
    </citation>
    <scope>NUCLEOTIDE SEQUENCE [LARGE SCALE GENOMIC DNA]</scope>
    <source>
        <strain evidence="4 5">T1</strain>
    </source>
</reference>
<feature type="compositionally biased region" description="Pro residues" evidence="1">
    <location>
        <begin position="310"/>
        <end position="319"/>
    </location>
</feature>
<feature type="region of interest" description="Disordered" evidence="1">
    <location>
        <begin position="286"/>
        <end position="321"/>
    </location>
</feature>
<dbReference type="RefSeq" id="WP_161744172.1">
    <property type="nucleotide sequence ID" value="NZ_JAAAMV010000012.1"/>
</dbReference>
<dbReference type="EMBL" id="JAAAMV010000012">
    <property type="protein sequence ID" value="NBD25358.1"/>
    <property type="molecule type" value="Genomic_DNA"/>
</dbReference>
<dbReference type="CDD" id="cd03408">
    <property type="entry name" value="SPFH_like_u1"/>
    <property type="match status" value="1"/>
</dbReference>
<gene>
    <name evidence="4" type="ORF">GT019_15860</name>
</gene>
<dbReference type="InterPro" id="IPR033880">
    <property type="entry name" value="SPFH_YdjI"/>
</dbReference>
<dbReference type="PANTHER" id="PTHR37826">
    <property type="entry name" value="FLOTILLIN BAND_7_5 DOMAIN PROTEIN"/>
    <property type="match status" value="1"/>
</dbReference>
<accession>A0ABW9XRT1</accession>
<dbReference type="InterPro" id="IPR036013">
    <property type="entry name" value="Band_7/SPFH_dom_sf"/>
</dbReference>
<evidence type="ECO:0000313" key="5">
    <source>
        <dbReference type="Proteomes" id="UP000665561"/>
    </source>
</evidence>
<comment type="caution">
    <text evidence="4">The sequence shown here is derived from an EMBL/GenBank/DDBJ whole genome shotgun (WGS) entry which is preliminary data.</text>
</comment>
<dbReference type="Proteomes" id="UP000665561">
    <property type="component" value="Unassembled WGS sequence"/>
</dbReference>
<protein>
    <submittedName>
        <fullName evidence="4">Zinc-ribbon domain-containing protein</fullName>
    </submittedName>
</protein>
<evidence type="ECO:0000259" key="3">
    <source>
        <dbReference type="Pfam" id="PF13421"/>
    </source>
</evidence>
<evidence type="ECO:0000256" key="1">
    <source>
        <dbReference type="SAM" id="MobiDB-lite"/>
    </source>
</evidence>